<evidence type="ECO:0008006" key="3">
    <source>
        <dbReference type="Google" id="ProtNLM"/>
    </source>
</evidence>
<dbReference type="SUPFAM" id="SSF56112">
    <property type="entry name" value="Protein kinase-like (PK-like)"/>
    <property type="match status" value="1"/>
</dbReference>
<protein>
    <recommendedName>
        <fullName evidence="3">Protein kinase domain-containing protein</fullName>
    </recommendedName>
</protein>
<evidence type="ECO:0000313" key="1">
    <source>
        <dbReference type="EMBL" id="MET3526389.1"/>
    </source>
</evidence>
<keyword evidence="2" id="KW-1185">Reference proteome</keyword>
<proteinExistence type="predicted"/>
<dbReference type="Gene3D" id="1.10.510.10">
    <property type="entry name" value="Transferase(Phosphotransferase) domain 1"/>
    <property type="match status" value="1"/>
</dbReference>
<dbReference type="Proteomes" id="UP001549110">
    <property type="component" value="Unassembled WGS sequence"/>
</dbReference>
<reference evidence="1 2" key="1">
    <citation type="submission" date="2024-06" db="EMBL/GenBank/DDBJ databases">
        <title>Genomic Encyclopedia of Type Strains, Phase IV (KMG-IV): sequencing the most valuable type-strain genomes for metagenomic binning, comparative biology and taxonomic classification.</title>
        <authorList>
            <person name="Goeker M."/>
        </authorList>
    </citation>
    <scope>NUCLEOTIDE SEQUENCE [LARGE SCALE GENOMIC DNA]</scope>
    <source>
        <strain evidence="1 2">DSM 17809</strain>
    </source>
</reference>
<accession>A0ABV2EH80</accession>
<organism evidence="1 2">
    <name type="scientific">Phenylobacterium koreense</name>
    <dbReference type="NCBI Taxonomy" id="266125"/>
    <lineage>
        <taxon>Bacteria</taxon>
        <taxon>Pseudomonadati</taxon>
        <taxon>Pseudomonadota</taxon>
        <taxon>Alphaproteobacteria</taxon>
        <taxon>Caulobacterales</taxon>
        <taxon>Caulobacteraceae</taxon>
        <taxon>Phenylobacterium</taxon>
    </lineage>
</organism>
<name>A0ABV2EH80_9CAUL</name>
<dbReference type="InterPro" id="IPR011009">
    <property type="entry name" value="Kinase-like_dom_sf"/>
</dbReference>
<dbReference type="EMBL" id="JBEPLU010000001">
    <property type="protein sequence ID" value="MET3526389.1"/>
    <property type="molecule type" value="Genomic_DNA"/>
</dbReference>
<dbReference type="RefSeq" id="WP_331931961.1">
    <property type="nucleotide sequence ID" value="NZ_JBEPLU010000001.1"/>
</dbReference>
<gene>
    <name evidence="1" type="ORF">ABID41_001484</name>
</gene>
<sequence length="237" mass="26272">MSAYLQASDWALSGACPYFPLLHHWRVESRASRPPLRPEQLDWLEKAPAYWDGSDAVRARLDAIAAAPASLVLFLEHVPETLDAWMARRLEAGLDPALEARALSLHNQVQEAAAFMNAQGMLHFDLHAFNVLTDGEQSYVADFGLALCAGFQLSADERAFFETHRLYDRCFAAWDFAERLTARTAAPAALPSEMRAMVERHTDLTGVFGRFFRGLTDGRKSGPYPAAELEAAFAALT</sequence>
<comment type="caution">
    <text evidence="1">The sequence shown here is derived from an EMBL/GenBank/DDBJ whole genome shotgun (WGS) entry which is preliminary data.</text>
</comment>
<evidence type="ECO:0000313" key="2">
    <source>
        <dbReference type="Proteomes" id="UP001549110"/>
    </source>
</evidence>